<evidence type="ECO:0000256" key="4">
    <source>
        <dbReference type="ARBA" id="ARBA00023136"/>
    </source>
</evidence>
<dbReference type="InterPro" id="IPR001812">
    <property type="entry name" value="Trypano_VSG_A_N_dom"/>
</dbReference>
<dbReference type="Pfam" id="PF00913">
    <property type="entry name" value="Trypan_glycop"/>
    <property type="match status" value="1"/>
</dbReference>
<dbReference type="GO" id="GO:0098552">
    <property type="term" value="C:side of membrane"/>
    <property type="evidence" value="ECO:0007669"/>
    <property type="project" value="UniProtKB-KW"/>
</dbReference>
<evidence type="ECO:0000256" key="5">
    <source>
        <dbReference type="ARBA" id="ARBA00023180"/>
    </source>
</evidence>
<proteinExistence type="predicted"/>
<feature type="domain" description="Trypanosome variant surface glycoprotein A-type N-terminal" evidence="8">
    <location>
        <begin position="54"/>
        <end position="173"/>
    </location>
</feature>
<feature type="region of interest" description="Disordered" evidence="7">
    <location>
        <begin position="1"/>
        <end position="26"/>
    </location>
</feature>
<dbReference type="AlphaFoldDB" id="A0A3L6LCI8"/>
<dbReference type="Gene3D" id="1.10.470.10">
    <property type="entry name" value="Variant Surface Glycoprotein, subunit A, domain 2"/>
    <property type="match status" value="1"/>
</dbReference>
<evidence type="ECO:0000256" key="3">
    <source>
        <dbReference type="ARBA" id="ARBA00022622"/>
    </source>
</evidence>
<dbReference type="SUPFAM" id="SSF58087">
    <property type="entry name" value="Variant surface glycoprotein (N-terminal domain)"/>
    <property type="match status" value="1"/>
</dbReference>
<feature type="compositionally biased region" description="Low complexity" evidence="7">
    <location>
        <begin position="1"/>
        <end position="24"/>
    </location>
</feature>
<keyword evidence="3" id="KW-0336">GPI-anchor</keyword>
<evidence type="ECO:0000256" key="7">
    <source>
        <dbReference type="SAM" id="MobiDB-lite"/>
    </source>
</evidence>
<organism evidence="9 10">
    <name type="scientific">Trypanosoma brucei equiperdum</name>
    <dbReference type="NCBI Taxonomy" id="630700"/>
    <lineage>
        <taxon>Eukaryota</taxon>
        <taxon>Discoba</taxon>
        <taxon>Euglenozoa</taxon>
        <taxon>Kinetoplastea</taxon>
        <taxon>Metakinetoplastina</taxon>
        <taxon>Trypanosomatida</taxon>
        <taxon>Trypanosomatidae</taxon>
        <taxon>Trypanosoma</taxon>
    </lineage>
</organism>
<keyword evidence="6" id="KW-0449">Lipoprotein</keyword>
<gene>
    <name evidence="9" type="ORF">DPX39_060058600</name>
</gene>
<keyword evidence="4" id="KW-0472">Membrane</keyword>
<keyword evidence="2" id="KW-1003">Cell membrane</keyword>
<keyword evidence="5" id="KW-0325">Glycoprotein</keyword>
<accession>A0A3L6LCI8</accession>
<reference evidence="9 10" key="1">
    <citation type="submission" date="2018-09" db="EMBL/GenBank/DDBJ databases">
        <title>whole genome sequence of T. equiperdum IVM-t1 strain.</title>
        <authorList>
            <person name="Suganuma K."/>
        </authorList>
    </citation>
    <scope>NUCLEOTIDE SEQUENCE [LARGE SCALE GENOMIC DNA]</scope>
    <source>
        <strain evidence="9 10">IVM-t1</strain>
    </source>
</reference>
<protein>
    <submittedName>
        <fullName evidence="9">Trypanosome variant surface glycoprotein (A-type)</fullName>
    </submittedName>
</protein>
<evidence type="ECO:0000313" key="10">
    <source>
        <dbReference type="Proteomes" id="UP000266743"/>
    </source>
</evidence>
<sequence length="234" mass="25628">MVCETNNGQCSSSSSGNRAGISSGALYKTEPGAKKATGKVKPTATPKEWVLHSYNIAHEAAQLDTNFSEALATYTTATDSCEPYNKLSDGNFIPSVCKIAKGEDTVMEIPQAERNNIKNIVENSYGKDPTTYEETIWKGVKATPLTKANSGRSSDTKLESISTLNNLQQIEAFREASAAIKKTRGAVLVPLNARHKLKQHRHVKVRRKRIAIVAANGRTLIKKESAKLKVRKRE</sequence>
<comment type="caution">
    <text evidence="9">The sequence shown here is derived from an EMBL/GenBank/DDBJ whole genome shotgun (WGS) entry which is preliminary data.</text>
</comment>
<dbReference type="GO" id="GO:0005886">
    <property type="term" value="C:plasma membrane"/>
    <property type="evidence" value="ECO:0007669"/>
    <property type="project" value="UniProtKB-SubCell"/>
</dbReference>
<evidence type="ECO:0000256" key="6">
    <source>
        <dbReference type="ARBA" id="ARBA00023288"/>
    </source>
</evidence>
<dbReference type="Proteomes" id="UP000266743">
    <property type="component" value="Chromosome 6"/>
</dbReference>
<evidence type="ECO:0000256" key="1">
    <source>
        <dbReference type="ARBA" id="ARBA00004609"/>
    </source>
</evidence>
<dbReference type="EMBL" id="QSBY01000006">
    <property type="protein sequence ID" value="RHW72090.1"/>
    <property type="molecule type" value="Genomic_DNA"/>
</dbReference>
<evidence type="ECO:0000259" key="8">
    <source>
        <dbReference type="Pfam" id="PF00913"/>
    </source>
</evidence>
<dbReference type="GO" id="GO:0042783">
    <property type="term" value="P:symbiont-mediated evasion of host immune response"/>
    <property type="evidence" value="ECO:0007669"/>
    <property type="project" value="InterPro"/>
</dbReference>
<evidence type="ECO:0000256" key="2">
    <source>
        <dbReference type="ARBA" id="ARBA00022475"/>
    </source>
</evidence>
<name>A0A3L6LCI8_9TRYP</name>
<comment type="subcellular location">
    <subcellularLocation>
        <location evidence="1">Cell membrane</location>
        <topology evidence="1">Lipid-anchor</topology>
        <topology evidence="1">GPI-anchor</topology>
    </subcellularLocation>
</comment>
<evidence type="ECO:0000313" key="9">
    <source>
        <dbReference type="EMBL" id="RHW72090.1"/>
    </source>
</evidence>